<evidence type="ECO:0000256" key="3">
    <source>
        <dbReference type="ARBA" id="ARBA00022884"/>
    </source>
</evidence>
<dbReference type="GO" id="GO:0006353">
    <property type="term" value="P:DNA-templated transcription termination"/>
    <property type="evidence" value="ECO:0007669"/>
    <property type="project" value="UniProtKB-UniRule"/>
</dbReference>
<dbReference type="InterPro" id="IPR035926">
    <property type="entry name" value="NusB-like_sf"/>
</dbReference>
<evidence type="ECO:0000313" key="8">
    <source>
        <dbReference type="EMBL" id="OGC29434.1"/>
    </source>
</evidence>
<protein>
    <recommendedName>
        <fullName evidence="6">Transcription antitermination protein NusB</fullName>
    </recommendedName>
    <alternativeName>
        <fullName evidence="6">Antitermination factor NusB</fullName>
    </alternativeName>
</protein>
<evidence type="ECO:0000313" key="9">
    <source>
        <dbReference type="Proteomes" id="UP000178951"/>
    </source>
</evidence>
<feature type="domain" description="NusB/RsmB/TIM44" evidence="7">
    <location>
        <begin position="6"/>
        <end position="127"/>
    </location>
</feature>
<keyword evidence="5 6" id="KW-0804">Transcription</keyword>
<evidence type="ECO:0000256" key="6">
    <source>
        <dbReference type="HAMAP-Rule" id="MF_00073"/>
    </source>
</evidence>
<accession>A0A1F4T9V7</accession>
<evidence type="ECO:0000256" key="1">
    <source>
        <dbReference type="ARBA" id="ARBA00005952"/>
    </source>
</evidence>
<dbReference type="SUPFAM" id="SSF48013">
    <property type="entry name" value="NusB-like"/>
    <property type="match status" value="1"/>
</dbReference>
<dbReference type="EMBL" id="MEUF01000091">
    <property type="protein sequence ID" value="OGC29434.1"/>
    <property type="molecule type" value="Genomic_DNA"/>
</dbReference>
<name>A0A1F4T9V7_UNCSA</name>
<evidence type="ECO:0000256" key="4">
    <source>
        <dbReference type="ARBA" id="ARBA00023015"/>
    </source>
</evidence>
<reference evidence="8 9" key="1">
    <citation type="journal article" date="2016" name="Nat. Commun.">
        <title>Thousands of microbial genomes shed light on interconnected biogeochemical processes in an aquifer system.</title>
        <authorList>
            <person name="Anantharaman K."/>
            <person name="Brown C.T."/>
            <person name="Hug L.A."/>
            <person name="Sharon I."/>
            <person name="Castelle C.J."/>
            <person name="Probst A.J."/>
            <person name="Thomas B.C."/>
            <person name="Singh A."/>
            <person name="Wilkins M.J."/>
            <person name="Karaoz U."/>
            <person name="Brodie E.L."/>
            <person name="Williams K.H."/>
            <person name="Hubbard S.S."/>
            <person name="Banfield J.F."/>
        </authorList>
    </citation>
    <scope>NUCLEOTIDE SEQUENCE [LARGE SCALE GENOMIC DNA]</scope>
</reference>
<dbReference type="STRING" id="1802583.A2311_02145"/>
<comment type="similarity">
    <text evidence="1 6">Belongs to the NusB family.</text>
</comment>
<dbReference type="AlphaFoldDB" id="A0A1F4T9V7"/>
<comment type="caution">
    <text evidence="8">The sequence shown here is derived from an EMBL/GenBank/DDBJ whole genome shotgun (WGS) entry which is preliminary data.</text>
</comment>
<evidence type="ECO:0000256" key="5">
    <source>
        <dbReference type="ARBA" id="ARBA00023163"/>
    </source>
</evidence>
<dbReference type="Proteomes" id="UP000178951">
    <property type="component" value="Unassembled WGS sequence"/>
</dbReference>
<dbReference type="InterPro" id="IPR006027">
    <property type="entry name" value="NusB_RsmB_TIM44"/>
</dbReference>
<dbReference type="PANTHER" id="PTHR11078:SF3">
    <property type="entry name" value="ANTITERMINATION NUSB DOMAIN-CONTAINING PROTEIN"/>
    <property type="match status" value="1"/>
</dbReference>
<dbReference type="PANTHER" id="PTHR11078">
    <property type="entry name" value="N UTILIZATION SUBSTANCE PROTEIN B-RELATED"/>
    <property type="match status" value="1"/>
</dbReference>
<keyword evidence="2 6" id="KW-0889">Transcription antitermination</keyword>
<keyword evidence="4 6" id="KW-0805">Transcription regulation</keyword>
<keyword evidence="3 6" id="KW-0694">RNA-binding</keyword>
<sequence>MGKRRTSRRLSMQALYQTEVSGTDIAEAINNLFEEEDFIPETKKFARELAKAAWKERAETDETIKQLAKGWPLDRIGKVDLSILRLAIYELKEGTTPQAIIINEAVELAKRYSTAEAAKFINGILGTYLTTVRPA</sequence>
<evidence type="ECO:0000256" key="2">
    <source>
        <dbReference type="ARBA" id="ARBA00022814"/>
    </source>
</evidence>
<dbReference type="NCBIfam" id="TIGR01951">
    <property type="entry name" value="nusB"/>
    <property type="match status" value="1"/>
</dbReference>
<dbReference type="Gene3D" id="1.10.940.10">
    <property type="entry name" value="NusB-like"/>
    <property type="match status" value="1"/>
</dbReference>
<dbReference type="GO" id="GO:0005829">
    <property type="term" value="C:cytosol"/>
    <property type="evidence" value="ECO:0007669"/>
    <property type="project" value="TreeGrafter"/>
</dbReference>
<comment type="function">
    <text evidence="6">Involved in transcription antitermination. Required for transcription of ribosomal RNA (rRNA) genes. Binds specifically to the boxA antiterminator sequence of the ribosomal RNA (rrn) operons.</text>
</comment>
<evidence type="ECO:0000259" key="7">
    <source>
        <dbReference type="Pfam" id="PF01029"/>
    </source>
</evidence>
<dbReference type="GO" id="GO:0031564">
    <property type="term" value="P:transcription antitermination"/>
    <property type="evidence" value="ECO:0007669"/>
    <property type="project" value="UniProtKB-KW"/>
</dbReference>
<dbReference type="HAMAP" id="MF_00073">
    <property type="entry name" value="NusB"/>
    <property type="match status" value="1"/>
</dbReference>
<dbReference type="GO" id="GO:0003723">
    <property type="term" value="F:RNA binding"/>
    <property type="evidence" value="ECO:0007669"/>
    <property type="project" value="UniProtKB-UniRule"/>
</dbReference>
<dbReference type="InterPro" id="IPR011605">
    <property type="entry name" value="NusB_fam"/>
</dbReference>
<gene>
    <name evidence="6" type="primary">nusB</name>
    <name evidence="8" type="ORF">A2311_02145</name>
</gene>
<organism evidence="8 9">
    <name type="scientific">candidate division WOR-1 bacterium RIFOXYB2_FULL_48_7</name>
    <dbReference type="NCBI Taxonomy" id="1802583"/>
    <lineage>
        <taxon>Bacteria</taxon>
        <taxon>Bacillati</taxon>
        <taxon>Saganbacteria</taxon>
    </lineage>
</organism>
<dbReference type="Pfam" id="PF01029">
    <property type="entry name" value="NusB"/>
    <property type="match status" value="1"/>
</dbReference>
<proteinExistence type="inferred from homology"/>